<name>A0A8I2C468_BRAEL</name>
<dbReference type="EMBL" id="JAFICZ010000001">
    <property type="protein sequence ID" value="MBP1294354.1"/>
    <property type="molecule type" value="Genomic_DNA"/>
</dbReference>
<reference evidence="2" key="1">
    <citation type="submission" date="2021-02" db="EMBL/GenBank/DDBJ databases">
        <title>Genomic Encyclopedia of Type Strains, Phase IV (KMG-V): Genome sequencing to study the core and pangenomes of soil and plant-associated prokaryotes.</title>
        <authorList>
            <person name="Whitman W."/>
        </authorList>
    </citation>
    <scope>NUCLEOTIDE SEQUENCE</scope>
    <source>
        <strain evidence="2">USDA 406</strain>
    </source>
</reference>
<dbReference type="Proteomes" id="UP000673383">
    <property type="component" value="Unassembled WGS sequence"/>
</dbReference>
<proteinExistence type="predicted"/>
<feature type="region of interest" description="Disordered" evidence="1">
    <location>
        <begin position="1"/>
        <end position="29"/>
    </location>
</feature>
<evidence type="ECO:0000313" key="2">
    <source>
        <dbReference type="EMBL" id="MBP1294354.1"/>
    </source>
</evidence>
<sequence>MDRNEKPGHEGRADRKYESKSGNQRTEHA</sequence>
<evidence type="ECO:0000313" key="3">
    <source>
        <dbReference type="Proteomes" id="UP000673383"/>
    </source>
</evidence>
<evidence type="ECO:0000256" key="1">
    <source>
        <dbReference type="SAM" id="MobiDB-lite"/>
    </source>
</evidence>
<comment type="caution">
    <text evidence="2">The sequence shown here is derived from an EMBL/GenBank/DDBJ whole genome shotgun (WGS) entry which is preliminary data.</text>
</comment>
<accession>A0A8I2C468</accession>
<protein>
    <submittedName>
        <fullName evidence="2">Uncharacterized protein</fullName>
    </submittedName>
</protein>
<dbReference type="AlphaFoldDB" id="A0A8I2C468"/>
<gene>
    <name evidence="2" type="ORF">JOH49_004107</name>
</gene>
<organism evidence="2 3">
    <name type="scientific">Bradyrhizobium elkanii</name>
    <dbReference type="NCBI Taxonomy" id="29448"/>
    <lineage>
        <taxon>Bacteria</taxon>
        <taxon>Pseudomonadati</taxon>
        <taxon>Pseudomonadota</taxon>
        <taxon>Alphaproteobacteria</taxon>
        <taxon>Hyphomicrobiales</taxon>
        <taxon>Nitrobacteraceae</taxon>
        <taxon>Bradyrhizobium</taxon>
    </lineage>
</organism>